<evidence type="ECO:0000256" key="6">
    <source>
        <dbReference type="ARBA" id="ARBA00023136"/>
    </source>
</evidence>
<dbReference type="SUPFAM" id="SSF103473">
    <property type="entry name" value="MFS general substrate transporter"/>
    <property type="match status" value="2"/>
</dbReference>
<feature type="transmembrane region" description="Helical" evidence="8">
    <location>
        <begin position="50"/>
        <end position="67"/>
    </location>
</feature>
<reference evidence="10" key="2">
    <citation type="journal article" date="2014" name="PLoS Genet.">
        <title>Signature gene expression reveals novel clues to the molecular mechanisms of dimorphic transition in Penicillium marneffei.</title>
        <authorList>
            <person name="Yang E."/>
            <person name="Wang G."/>
            <person name="Cai J."/>
            <person name="Woo P.C."/>
            <person name="Lau S.K."/>
            <person name="Yuen K.-Y."/>
            <person name="Chow W.-N."/>
            <person name="Lin X."/>
        </authorList>
    </citation>
    <scope>NUCLEOTIDE SEQUENCE</scope>
    <source>
        <strain evidence="10">PM1</strain>
    </source>
</reference>
<keyword evidence="5 8" id="KW-1133">Transmembrane helix</keyword>
<dbReference type="PANTHER" id="PTHR23501">
    <property type="entry name" value="MAJOR FACILITATOR SUPERFAMILY"/>
    <property type="match status" value="1"/>
</dbReference>
<dbReference type="InterPro" id="IPR011701">
    <property type="entry name" value="MFS"/>
</dbReference>
<feature type="transmembrane region" description="Helical" evidence="8">
    <location>
        <begin position="176"/>
        <end position="195"/>
    </location>
</feature>
<dbReference type="GO" id="GO:0005886">
    <property type="term" value="C:plasma membrane"/>
    <property type="evidence" value="ECO:0007669"/>
    <property type="project" value="TreeGrafter"/>
</dbReference>
<dbReference type="PROSITE" id="PS50850">
    <property type="entry name" value="MFS"/>
    <property type="match status" value="1"/>
</dbReference>
<name>A0A093ULK4_TALMA</name>
<feature type="domain" description="Major facilitator superfamily (MFS) profile" evidence="9">
    <location>
        <begin position="53"/>
        <end position="557"/>
    </location>
</feature>
<feature type="transmembrane region" description="Helical" evidence="8">
    <location>
        <begin position="87"/>
        <end position="106"/>
    </location>
</feature>
<dbReference type="Pfam" id="PF07690">
    <property type="entry name" value="MFS_1"/>
    <property type="match status" value="1"/>
</dbReference>
<keyword evidence="6 8" id="KW-0472">Membrane</keyword>
<feature type="transmembrane region" description="Helical" evidence="8">
    <location>
        <begin position="323"/>
        <end position="343"/>
    </location>
</feature>
<accession>A0A093ULK4</accession>
<comment type="similarity">
    <text evidence="2">Belongs to the major facilitator superfamily. TCR/Tet family.</text>
</comment>
<feature type="transmembrane region" description="Helical" evidence="8">
    <location>
        <begin position="281"/>
        <end position="302"/>
    </location>
</feature>
<evidence type="ECO:0000256" key="1">
    <source>
        <dbReference type="ARBA" id="ARBA00004141"/>
    </source>
</evidence>
<feature type="compositionally biased region" description="Polar residues" evidence="7">
    <location>
        <begin position="24"/>
        <end position="40"/>
    </location>
</feature>
<protein>
    <submittedName>
        <fullName evidence="10">Vacuolar basic amino acid transporter 5</fullName>
    </submittedName>
</protein>
<organism evidence="10">
    <name type="scientific">Talaromyces marneffei PM1</name>
    <dbReference type="NCBI Taxonomy" id="1077442"/>
    <lineage>
        <taxon>Eukaryota</taxon>
        <taxon>Fungi</taxon>
        <taxon>Dikarya</taxon>
        <taxon>Ascomycota</taxon>
        <taxon>Pezizomycotina</taxon>
        <taxon>Eurotiomycetes</taxon>
        <taxon>Eurotiomycetidae</taxon>
        <taxon>Eurotiales</taxon>
        <taxon>Trichocomaceae</taxon>
        <taxon>Talaromyces</taxon>
        <taxon>Talaromyces sect. Talaromyces</taxon>
    </lineage>
</organism>
<dbReference type="InterPro" id="IPR020846">
    <property type="entry name" value="MFS_dom"/>
</dbReference>
<evidence type="ECO:0000256" key="2">
    <source>
        <dbReference type="ARBA" id="ARBA00007520"/>
    </source>
</evidence>
<reference key="1">
    <citation type="journal article" date="2014" name="PLoS Genet.">
        <title>Signature Gene Expression Reveals Novel Clues to the Molecular Mechanisms of Dimorphic Transition in Penicillium marneffei.</title>
        <authorList>
            <person name="Yang E."/>
            <person name="Wang G."/>
            <person name="Cai J."/>
            <person name="Woo P.C."/>
            <person name="Lau S.K."/>
            <person name="Yuen K.-Y."/>
            <person name="Chow W.-N."/>
            <person name="Lin X."/>
        </authorList>
    </citation>
    <scope>NUCLEOTIDE SEQUENCE [LARGE SCALE GENOMIC DNA]</scope>
    <source>
        <strain>PM1</strain>
    </source>
</reference>
<feature type="transmembrane region" description="Helical" evidence="8">
    <location>
        <begin position="143"/>
        <end position="164"/>
    </location>
</feature>
<evidence type="ECO:0000256" key="7">
    <source>
        <dbReference type="SAM" id="MobiDB-lite"/>
    </source>
</evidence>
<comment type="subcellular location">
    <subcellularLocation>
        <location evidence="1">Membrane</location>
        <topology evidence="1">Multi-pass membrane protein</topology>
    </subcellularLocation>
</comment>
<feature type="transmembrane region" description="Helical" evidence="8">
    <location>
        <begin position="387"/>
        <end position="405"/>
    </location>
</feature>
<dbReference type="AlphaFoldDB" id="A0A093ULK4"/>
<dbReference type="HOGENOM" id="CLU_000960_22_1_1"/>
<feature type="transmembrane region" description="Helical" evidence="8">
    <location>
        <begin position="118"/>
        <end position="137"/>
    </location>
</feature>
<evidence type="ECO:0000256" key="4">
    <source>
        <dbReference type="ARBA" id="ARBA00022692"/>
    </source>
</evidence>
<feature type="transmembrane region" description="Helical" evidence="8">
    <location>
        <begin position="249"/>
        <end position="275"/>
    </location>
</feature>
<dbReference type="PANTHER" id="PTHR23501:SF12">
    <property type="entry name" value="MAJOR FACILITATOR SUPERFAMILY (MFS) PROFILE DOMAIN-CONTAINING PROTEIN-RELATED"/>
    <property type="match status" value="1"/>
</dbReference>
<keyword evidence="3" id="KW-0813">Transport</keyword>
<feature type="transmembrane region" description="Helical" evidence="8">
    <location>
        <begin position="207"/>
        <end position="228"/>
    </location>
</feature>
<gene>
    <name evidence="10" type="ORF">GQ26_0680060</name>
</gene>
<dbReference type="GO" id="GO:0022857">
    <property type="term" value="F:transmembrane transporter activity"/>
    <property type="evidence" value="ECO:0007669"/>
    <property type="project" value="InterPro"/>
</dbReference>
<evidence type="ECO:0000256" key="5">
    <source>
        <dbReference type="ARBA" id="ARBA00022989"/>
    </source>
</evidence>
<sequence length="572" mass="60652">MTSPENPKGVVSDESNDSSDEKSPTLSPTGSVQEPAQEASNPRPVRGFKWFLVCASLYIGALIYGLDTTIAADIQAAIVERFDNVERLTWVGTAFPLGSVCAILPVSAMFHNFDLKPLFIGSILIFEVGSAVCGAAPSMNALIVGRTIAGLGGSGIFLGTLNYFSLCTTEKERGRYISGIGVVWGTGAVLGPVVGGAFSTSSATWRWAFYINLVIAAVCAPAYIFCLPSVKPPGAPDTSVFSRLKGLDWVGFIGGTGSMVSFVMALTFAGSIWPWNDGRTIATFVVSGVLLILVLLQQYFVLFTNRSARMFPPRRLLKDKELILLNIVTAAGATNIYVPVYYIPVYCSFVHGDSALMAAVRLLPYICFLASMNMLSGACLPRISYYWALYLFGGVLMVIGSATLYTVDIDTNMSNVYGYSVLLGAGTGLIFQAGYTVGGVKTMMSTGSGLDVQRVISMLNLSQLGFQMGSLLIGGQIFQSVAVKNLTDVLYGQGFSDAEIRSAVAGTASNLFDSLSPSLKKAAISAIITAISRVYIISIAAGAITIICAVFMKKERLFPKAAPSDMVVAGGA</sequence>
<comment type="caution">
    <text evidence="10">The sequence shown here is derived from an EMBL/GenBank/DDBJ whole genome shotgun (WGS) entry which is preliminary data.</text>
</comment>
<evidence type="ECO:0000256" key="3">
    <source>
        <dbReference type="ARBA" id="ARBA00022448"/>
    </source>
</evidence>
<feature type="transmembrane region" description="Helical" evidence="8">
    <location>
        <begin position="522"/>
        <end position="551"/>
    </location>
</feature>
<dbReference type="EMBL" id="JPOX01000068">
    <property type="protein sequence ID" value="KFX41167.1"/>
    <property type="molecule type" value="Genomic_DNA"/>
</dbReference>
<evidence type="ECO:0000259" key="9">
    <source>
        <dbReference type="PROSITE" id="PS50850"/>
    </source>
</evidence>
<keyword evidence="4 8" id="KW-0812">Transmembrane</keyword>
<dbReference type="Gene3D" id="1.20.1250.20">
    <property type="entry name" value="MFS general substrate transporter like domains"/>
    <property type="match status" value="1"/>
</dbReference>
<dbReference type="InterPro" id="IPR036259">
    <property type="entry name" value="MFS_trans_sf"/>
</dbReference>
<evidence type="ECO:0000256" key="8">
    <source>
        <dbReference type="SAM" id="Phobius"/>
    </source>
</evidence>
<feature type="region of interest" description="Disordered" evidence="7">
    <location>
        <begin position="1"/>
        <end position="42"/>
    </location>
</feature>
<proteinExistence type="inferred from homology"/>
<feature type="transmembrane region" description="Helical" evidence="8">
    <location>
        <begin position="355"/>
        <end position="375"/>
    </location>
</feature>
<feature type="transmembrane region" description="Helical" evidence="8">
    <location>
        <begin position="417"/>
        <end position="437"/>
    </location>
</feature>
<evidence type="ECO:0000313" key="10">
    <source>
        <dbReference type="EMBL" id="KFX41167.1"/>
    </source>
</evidence>
<dbReference type="eggNOG" id="KOG0254">
    <property type="taxonomic scope" value="Eukaryota"/>
</dbReference>